<name>A0A0N0GQG9_9NEIS</name>
<evidence type="ECO:0000313" key="2">
    <source>
        <dbReference type="Proteomes" id="UP000037939"/>
    </source>
</evidence>
<dbReference type="AlphaFoldDB" id="A0A0N0GQG9"/>
<accession>A0A0N0GQG9</accession>
<dbReference type="Proteomes" id="UP000037939">
    <property type="component" value="Unassembled WGS sequence"/>
</dbReference>
<dbReference type="EMBL" id="LAQT01000002">
    <property type="protein sequence ID" value="KPC54673.1"/>
    <property type="molecule type" value="Genomic_DNA"/>
</dbReference>
<organism evidence="1 2">
    <name type="scientific">Amantichitinum ursilacus</name>
    <dbReference type="NCBI Taxonomy" id="857265"/>
    <lineage>
        <taxon>Bacteria</taxon>
        <taxon>Pseudomonadati</taxon>
        <taxon>Pseudomonadota</taxon>
        <taxon>Betaproteobacteria</taxon>
        <taxon>Neisseriales</taxon>
        <taxon>Chitinibacteraceae</taxon>
        <taxon>Amantichitinum</taxon>
    </lineage>
</organism>
<proteinExistence type="predicted"/>
<reference evidence="1 2" key="1">
    <citation type="submission" date="2015-07" db="EMBL/GenBank/DDBJ databases">
        <title>Draft genome sequence of the Amantichitinum ursilacus IGB-41, a new chitin-degrading bacterium.</title>
        <authorList>
            <person name="Kirstahler P."/>
            <person name="Guenther M."/>
            <person name="Grumaz C."/>
            <person name="Rupp S."/>
            <person name="Zibek S."/>
            <person name="Sohn K."/>
        </authorList>
    </citation>
    <scope>NUCLEOTIDE SEQUENCE [LARGE SCALE GENOMIC DNA]</scope>
    <source>
        <strain evidence="1 2">IGB-41</strain>
    </source>
</reference>
<keyword evidence="2" id="KW-1185">Reference proteome</keyword>
<gene>
    <name evidence="1" type="ORF">WG78_03840</name>
</gene>
<comment type="caution">
    <text evidence="1">The sequence shown here is derived from an EMBL/GenBank/DDBJ whole genome shotgun (WGS) entry which is preliminary data.</text>
</comment>
<protein>
    <submittedName>
        <fullName evidence="1">Uncharacterized protein</fullName>
    </submittedName>
</protein>
<dbReference type="RefSeq" id="WP_053936455.1">
    <property type="nucleotide sequence ID" value="NZ_LAQT01000002.1"/>
</dbReference>
<evidence type="ECO:0000313" key="1">
    <source>
        <dbReference type="EMBL" id="KPC54673.1"/>
    </source>
</evidence>
<sequence>MSKITLQAIDTLESDGHGIRLESLESALDYVFERFESDSAQNKEIWAATYNALAEAADSGAPAEIEAARERLVQTIGHFQRVAA</sequence>